<dbReference type="RefSeq" id="WP_167984670.1">
    <property type="nucleotide sequence ID" value="NZ_JAATEJ010000017.1"/>
</dbReference>
<evidence type="ECO:0000313" key="1">
    <source>
        <dbReference type="EMBL" id="NJP45812.1"/>
    </source>
</evidence>
<keyword evidence="2" id="KW-1185">Reference proteome</keyword>
<name>A0ABX0ZS49_9ACTN</name>
<protein>
    <submittedName>
        <fullName evidence="1">DUF2180 family protein</fullName>
    </submittedName>
</protein>
<proteinExistence type="predicted"/>
<gene>
    <name evidence="1" type="ORF">HCN08_20730</name>
</gene>
<accession>A0ABX0ZS49</accession>
<evidence type="ECO:0000313" key="2">
    <source>
        <dbReference type="Proteomes" id="UP000734511"/>
    </source>
</evidence>
<sequence length="68" mass="6915">MNCYECDAQGHSTPAVAVCRTCGAATCAAHGQSSPLLLDRANGLGVATLRRPARQIHCATCASARTAG</sequence>
<dbReference type="Pfam" id="PF09947">
    <property type="entry name" value="DUF2180"/>
    <property type="match status" value="1"/>
</dbReference>
<dbReference type="EMBL" id="JAATEJ010000017">
    <property type="protein sequence ID" value="NJP45812.1"/>
    <property type="molecule type" value="Genomic_DNA"/>
</dbReference>
<dbReference type="InterPro" id="IPR017211">
    <property type="entry name" value="UCP037465_Znf"/>
</dbReference>
<reference evidence="1 2" key="1">
    <citation type="submission" date="2020-03" db="EMBL/GenBank/DDBJ databases">
        <title>WGS of actinomycetes isolated from Thailand.</title>
        <authorList>
            <person name="Thawai C."/>
        </authorList>
    </citation>
    <scope>NUCLEOTIDE SEQUENCE [LARGE SCALE GENOMIC DNA]</scope>
    <source>
        <strain evidence="1 2">PRB2-1</strain>
    </source>
</reference>
<dbReference type="Proteomes" id="UP000734511">
    <property type="component" value="Unassembled WGS sequence"/>
</dbReference>
<organism evidence="1 2">
    <name type="scientific">Actinacidiphila epipremni</name>
    <dbReference type="NCBI Taxonomy" id="2053013"/>
    <lineage>
        <taxon>Bacteria</taxon>
        <taxon>Bacillati</taxon>
        <taxon>Actinomycetota</taxon>
        <taxon>Actinomycetes</taxon>
        <taxon>Kitasatosporales</taxon>
        <taxon>Streptomycetaceae</taxon>
        <taxon>Actinacidiphila</taxon>
    </lineage>
</organism>
<comment type="caution">
    <text evidence="1">The sequence shown here is derived from an EMBL/GenBank/DDBJ whole genome shotgun (WGS) entry which is preliminary data.</text>
</comment>